<organism evidence="6 7">
    <name type="scientific">Tessaracoccus lubricantis</name>
    <dbReference type="NCBI Taxonomy" id="545543"/>
    <lineage>
        <taxon>Bacteria</taxon>
        <taxon>Bacillati</taxon>
        <taxon>Actinomycetota</taxon>
        <taxon>Actinomycetes</taxon>
        <taxon>Propionibacteriales</taxon>
        <taxon>Propionibacteriaceae</taxon>
        <taxon>Tessaracoccus</taxon>
    </lineage>
</organism>
<feature type="binding site" evidence="4">
    <location>
        <position position="265"/>
    </location>
    <ligand>
        <name>S-adenosyl-L-methionine</name>
        <dbReference type="ChEBI" id="CHEBI:59789"/>
    </ligand>
</feature>
<evidence type="ECO:0000259" key="5">
    <source>
        <dbReference type="PROSITE" id="PS50926"/>
    </source>
</evidence>
<dbReference type="PROSITE" id="PS51687">
    <property type="entry name" value="SAM_MT_RNA_M5U"/>
    <property type="match status" value="1"/>
</dbReference>
<dbReference type="Gene3D" id="2.40.50.140">
    <property type="entry name" value="Nucleic acid-binding proteins"/>
    <property type="match status" value="1"/>
</dbReference>
<feature type="binding site" evidence="4">
    <location>
        <position position="215"/>
    </location>
    <ligand>
        <name>S-adenosyl-L-methionine</name>
        <dbReference type="ChEBI" id="CHEBI:59789"/>
    </ligand>
</feature>
<dbReference type="SUPFAM" id="SSF53335">
    <property type="entry name" value="S-adenosyl-L-methionine-dependent methyltransferases"/>
    <property type="match status" value="1"/>
</dbReference>
<dbReference type="InterPro" id="IPR010280">
    <property type="entry name" value="U5_MeTrfase_fam"/>
</dbReference>
<dbReference type="EMBL" id="BAABLV010000035">
    <property type="protein sequence ID" value="GAA4901778.1"/>
    <property type="molecule type" value="Genomic_DNA"/>
</dbReference>
<keyword evidence="1 4" id="KW-0489">Methyltransferase</keyword>
<dbReference type="InterPro" id="IPR029063">
    <property type="entry name" value="SAM-dependent_MTases_sf"/>
</dbReference>
<accession>A0ABP9FQ25</accession>
<comment type="caution">
    <text evidence="6">The sequence shown here is derived from an EMBL/GenBank/DDBJ whole genome shotgun (WGS) entry which is preliminary data.</text>
</comment>
<proteinExistence type="inferred from homology"/>
<dbReference type="InterPro" id="IPR012340">
    <property type="entry name" value="NA-bd_OB-fold"/>
</dbReference>
<evidence type="ECO:0000256" key="1">
    <source>
        <dbReference type="ARBA" id="ARBA00022603"/>
    </source>
</evidence>
<keyword evidence="7" id="KW-1185">Reference proteome</keyword>
<name>A0ABP9FQ25_9ACTN</name>
<evidence type="ECO:0000313" key="6">
    <source>
        <dbReference type="EMBL" id="GAA4901778.1"/>
    </source>
</evidence>
<dbReference type="Pfam" id="PF05958">
    <property type="entry name" value="tRNA_U5-meth_tr"/>
    <property type="match status" value="1"/>
</dbReference>
<sequence length="376" mass="39811">MNAEMVLERVAHGGYVVGRLDGKVVFTTGGLPGEMVRVEITDRGARFDRGWVTEVLKAAPGRVVEPCPIARRCGGCDWQHADAATQLQLKTAVVAEQLQRLAGIAWEGEVEAVPGGLLDWRTRVRYAVDDDGTVGLRARRSHDIVALPEQGCLIAAPGPTVAELEAAAEPGVDLEVTVADGGVTLTSGRRVTGPDPVRQHVLGRTYAVAATGFWQVHPAAAETLTRAVLDGLRPEPGERAMDLYCGVGLFAGALAGAGCMVLGVEAGRGAVELARHNVPEGEFLALPVERADRKMPSWADLIVLDPPRKGAGAAVVRAVAAREPRAIAYVACDPAALARDLRTFAEAGYEPVSIRGFDLFPMTHHIECVAILHPAS</sequence>
<reference evidence="7" key="1">
    <citation type="journal article" date="2019" name="Int. J. Syst. Evol. Microbiol.">
        <title>The Global Catalogue of Microorganisms (GCM) 10K type strain sequencing project: providing services to taxonomists for standard genome sequencing and annotation.</title>
        <authorList>
            <consortium name="The Broad Institute Genomics Platform"/>
            <consortium name="The Broad Institute Genome Sequencing Center for Infectious Disease"/>
            <person name="Wu L."/>
            <person name="Ma J."/>
        </authorList>
    </citation>
    <scope>NUCLEOTIDE SEQUENCE [LARGE SCALE GENOMIC DNA]</scope>
    <source>
        <strain evidence="7">JCM 19125</strain>
    </source>
</reference>
<dbReference type="InterPro" id="IPR030391">
    <property type="entry name" value="MeTrfase_TrmA_CS"/>
</dbReference>
<evidence type="ECO:0000256" key="4">
    <source>
        <dbReference type="PROSITE-ProRule" id="PRU01024"/>
    </source>
</evidence>
<evidence type="ECO:0000313" key="7">
    <source>
        <dbReference type="Proteomes" id="UP001501521"/>
    </source>
</evidence>
<dbReference type="RefSeq" id="WP_345582500.1">
    <property type="nucleotide sequence ID" value="NZ_BAABLV010000035.1"/>
</dbReference>
<dbReference type="PROSITE" id="PS01231">
    <property type="entry name" value="TRMA_2"/>
    <property type="match status" value="1"/>
</dbReference>
<feature type="binding site" evidence="4">
    <location>
        <position position="244"/>
    </location>
    <ligand>
        <name>S-adenosyl-L-methionine</name>
        <dbReference type="ChEBI" id="CHEBI:59789"/>
    </ligand>
</feature>
<dbReference type="PROSITE" id="PS50926">
    <property type="entry name" value="TRAM"/>
    <property type="match status" value="1"/>
</dbReference>
<evidence type="ECO:0000256" key="3">
    <source>
        <dbReference type="ARBA" id="ARBA00022691"/>
    </source>
</evidence>
<keyword evidence="2 4" id="KW-0808">Transferase</keyword>
<keyword evidence="3 4" id="KW-0949">S-adenosyl-L-methionine</keyword>
<dbReference type="PANTHER" id="PTHR11061:SF30">
    <property type="entry name" value="TRNA (URACIL(54)-C(5))-METHYLTRANSFERASE"/>
    <property type="match status" value="1"/>
</dbReference>
<dbReference type="InterPro" id="IPR002792">
    <property type="entry name" value="TRAM_dom"/>
</dbReference>
<evidence type="ECO:0000256" key="2">
    <source>
        <dbReference type="ARBA" id="ARBA00022679"/>
    </source>
</evidence>
<dbReference type="PANTHER" id="PTHR11061">
    <property type="entry name" value="RNA M5U METHYLTRANSFERASE"/>
    <property type="match status" value="1"/>
</dbReference>
<dbReference type="SUPFAM" id="SSF50249">
    <property type="entry name" value="Nucleic acid-binding proteins"/>
    <property type="match status" value="1"/>
</dbReference>
<dbReference type="Gene3D" id="2.40.50.1070">
    <property type="match status" value="1"/>
</dbReference>
<feature type="domain" description="TRAM" evidence="5">
    <location>
        <begin position="1"/>
        <end position="54"/>
    </location>
</feature>
<comment type="similarity">
    <text evidence="4">Belongs to the class I-like SAM-binding methyltransferase superfamily. RNA M5U methyltransferase family.</text>
</comment>
<dbReference type="Proteomes" id="UP001501521">
    <property type="component" value="Unassembled WGS sequence"/>
</dbReference>
<protein>
    <submittedName>
        <fullName evidence="6">TRAM domain-containing protein</fullName>
    </submittedName>
</protein>
<dbReference type="Gene3D" id="3.40.50.150">
    <property type="entry name" value="Vaccinia Virus protein VP39"/>
    <property type="match status" value="2"/>
</dbReference>
<gene>
    <name evidence="6" type="ORF">GCM10025789_20460</name>
</gene>
<feature type="active site" description="Nucleophile" evidence="4">
    <location>
        <position position="332"/>
    </location>
</feature>
<feature type="binding site" evidence="4">
    <location>
        <position position="305"/>
    </location>
    <ligand>
        <name>S-adenosyl-L-methionine</name>
        <dbReference type="ChEBI" id="CHEBI:59789"/>
    </ligand>
</feature>